<evidence type="ECO:0000313" key="3">
    <source>
        <dbReference type="EMBL" id="KAG8511395.1"/>
    </source>
</evidence>
<reference evidence="3" key="1">
    <citation type="journal article" date="2021" name="Evol. Appl.">
        <title>The genome of the Pyrenean desman and the effects of bottlenecks and inbreeding on the genomic landscape of an endangered species.</title>
        <authorList>
            <person name="Escoda L."/>
            <person name="Castresana J."/>
        </authorList>
    </citation>
    <scope>NUCLEOTIDE SEQUENCE</scope>
    <source>
        <strain evidence="3">IBE-C5619</strain>
    </source>
</reference>
<dbReference type="PANTHER" id="PTHR10555:SF31">
    <property type="entry name" value="SORTING NEXIN-2"/>
    <property type="match status" value="1"/>
</dbReference>
<dbReference type="AlphaFoldDB" id="A0A8J6A4E6"/>
<feature type="non-terminal residue" evidence="3">
    <location>
        <position position="246"/>
    </location>
</feature>
<proteinExistence type="predicted"/>
<organism evidence="3 4">
    <name type="scientific">Galemys pyrenaicus</name>
    <name type="common">Iberian desman</name>
    <name type="synonym">Pyrenean desman</name>
    <dbReference type="NCBI Taxonomy" id="202257"/>
    <lineage>
        <taxon>Eukaryota</taxon>
        <taxon>Metazoa</taxon>
        <taxon>Chordata</taxon>
        <taxon>Craniata</taxon>
        <taxon>Vertebrata</taxon>
        <taxon>Euteleostomi</taxon>
        <taxon>Mammalia</taxon>
        <taxon>Eutheria</taxon>
        <taxon>Laurasiatheria</taxon>
        <taxon>Eulipotyphla</taxon>
        <taxon>Talpidae</taxon>
        <taxon>Galemys</taxon>
    </lineage>
</organism>
<feature type="compositionally biased region" description="Basic and acidic residues" evidence="1">
    <location>
        <begin position="213"/>
        <end position="239"/>
    </location>
</feature>
<dbReference type="EMBL" id="JAGFMF010011830">
    <property type="protein sequence ID" value="KAG8511395.1"/>
    <property type="molecule type" value="Genomic_DNA"/>
</dbReference>
<gene>
    <name evidence="3" type="ORF">J0S82_008619</name>
</gene>
<feature type="domain" description="Sorting nexin N-terminal" evidence="2">
    <location>
        <begin position="11"/>
        <end position="78"/>
    </location>
</feature>
<evidence type="ECO:0000259" key="2">
    <source>
        <dbReference type="Pfam" id="PF03700"/>
    </source>
</evidence>
<dbReference type="Pfam" id="PF03700">
    <property type="entry name" value="Sorting_nexin"/>
    <property type="match status" value="1"/>
</dbReference>
<dbReference type="GO" id="GO:0035091">
    <property type="term" value="F:phosphatidylinositol binding"/>
    <property type="evidence" value="ECO:0007669"/>
    <property type="project" value="InterPro"/>
</dbReference>
<dbReference type="SUPFAM" id="SSF64268">
    <property type="entry name" value="PX domain"/>
    <property type="match status" value="1"/>
</dbReference>
<dbReference type="GO" id="GO:0005829">
    <property type="term" value="C:cytosol"/>
    <property type="evidence" value="ECO:0007669"/>
    <property type="project" value="GOC"/>
</dbReference>
<name>A0A8J6A4E6_GALPY</name>
<accession>A0A8J6A4E6</accession>
<dbReference type="Proteomes" id="UP000700334">
    <property type="component" value="Unassembled WGS sequence"/>
</dbReference>
<dbReference type="InterPro" id="IPR005329">
    <property type="entry name" value="Sorting_nexin_N"/>
</dbReference>
<sequence>MRVKMVAKKETPPLEYRKPINSEELDDIQDLFTITIFILELGLSSPEPPSFLAKDINTNSNSLKPAEVLLDDNTEDLFVEDRIMSMTSTMLIAPRIESKEIGVSDSEKVGSGMNAYMACRVTTKTSLSILSKCEFSSKRKFSNFLVLHSKLASKYLHVSYIVPPAQKKSILGITRVNVSKADSSSSETSNFADLSRKILTKCETEAKMVVASKPDKIQPAKNERREWNTKIQKRERDFEQTSQLRK</sequence>
<dbReference type="GO" id="GO:0034498">
    <property type="term" value="P:early endosome to Golgi transport"/>
    <property type="evidence" value="ECO:0007669"/>
    <property type="project" value="TreeGrafter"/>
</dbReference>
<evidence type="ECO:0000313" key="4">
    <source>
        <dbReference type="Proteomes" id="UP000700334"/>
    </source>
</evidence>
<dbReference type="GO" id="GO:0010008">
    <property type="term" value="C:endosome membrane"/>
    <property type="evidence" value="ECO:0007669"/>
    <property type="project" value="TreeGrafter"/>
</dbReference>
<feature type="region of interest" description="Disordered" evidence="1">
    <location>
        <begin position="213"/>
        <end position="246"/>
    </location>
</feature>
<dbReference type="Gene3D" id="3.30.1520.10">
    <property type="entry name" value="Phox-like domain"/>
    <property type="match status" value="1"/>
</dbReference>
<protein>
    <submittedName>
        <fullName evidence="3">Sorting nexin-2</fullName>
    </submittedName>
</protein>
<dbReference type="InterPro" id="IPR036871">
    <property type="entry name" value="PX_dom_sf"/>
</dbReference>
<dbReference type="PANTHER" id="PTHR10555">
    <property type="entry name" value="SORTING NEXIN"/>
    <property type="match status" value="1"/>
</dbReference>
<comment type="caution">
    <text evidence="3">The sequence shown here is derived from an EMBL/GenBank/DDBJ whole genome shotgun (WGS) entry which is preliminary data.</text>
</comment>
<keyword evidence="4" id="KW-1185">Reference proteome</keyword>
<dbReference type="OrthoDB" id="8959511at2759"/>
<evidence type="ECO:0000256" key="1">
    <source>
        <dbReference type="SAM" id="MobiDB-lite"/>
    </source>
</evidence>